<proteinExistence type="predicted"/>
<comment type="subunit">
    <text evidence="4">Heterodimer composed of a large subunit (PMDh-L) and a small subunit (PMDh-S).</text>
</comment>
<dbReference type="EC" id="4.2.1.182" evidence="5"/>
<evidence type="ECO:0000313" key="8">
    <source>
        <dbReference type="Proteomes" id="UP000000641"/>
    </source>
</evidence>
<organism evidence="7 8">
    <name type="scientific">Thermofilum pendens (strain DSM 2475 / Hrk 5)</name>
    <dbReference type="NCBI Taxonomy" id="368408"/>
    <lineage>
        <taxon>Archaea</taxon>
        <taxon>Thermoproteota</taxon>
        <taxon>Thermoprotei</taxon>
        <taxon>Thermofilales</taxon>
        <taxon>Thermofilaceae</taxon>
        <taxon>Thermofilum</taxon>
    </lineage>
</organism>
<dbReference type="GeneID" id="4601258"/>
<dbReference type="AlphaFoldDB" id="A1RYB9"/>
<dbReference type="InterPro" id="IPR002840">
    <property type="entry name" value="PMDh-S-like_dom"/>
</dbReference>
<dbReference type="KEGG" id="tpe:Tpen_0797"/>
<dbReference type="RefSeq" id="WP_011752464.1">
    <property type="nucleotide sequence ID" value="NC_008698.1"/>
</dbReference>
<dbReference type="GO" id="GO:0016829">
    <property type="term" value="F:lyase activity"/>
    <property type="evidence" value="ECO:0007669"/>
    <property type="project" value="UniProtKB-KW"/>
</dbReference>
<dbReference type="HOGENOM" id="CLU_141583_2_0_2"/>
<dbReference type="PANTHER" id="PTHR36577:SF3">
    <property type="entry name" value="DUF521 DOMAIN PROTEIN (AFU_ORTHOLOGUE AFUA_6G00490)"/>
    <property type="match status" value="1"/>
</dbReference>
<protein>
    <recommendedName>
        <fullName evidence="5">phosphomevalonate dehydratase</fullName>
        <ecNumber evidence="5">4.2.1.182</ecNumber>
    </recommendedName>
</protein>
<evidence type="ECO:0000256" key="2">
    <source>
        <dbReference type="ARBA" id="ARBA00045120"/>
    </source>
</evidence>
<evidence type="ECO:0000259" key="6">
    <source>
        <dbReference type="Pfam" id="PF01989"/>
    </source>
</evidence>
<sequence length="136" mass="14162">MVEGNAEAPLLVSRTPITFLGGVDPFTGLVVEKGHPLYGQSVSGKILVFPYSKGSTVGSYILLRLSKRGLAPAGIVTSSADEVTVIGCLISNIPMMSGARLDAVSELLSGRTARLTVTRSDARLEILESGGSEGTR</sequence>
<dbReference type="STRING" id="368408.Tpen_0797"/>
<dbReference type="InterPro" id="IPR012016">
    <property type="entry name" value="PMDh-S-like"/>
</dbReference>
<dbReference type="SUPFAM" id="SSF52016">
    <property type="entry name" value="LeuD/IlvD-like"/>
    <property type="match status" value="1"/>
</dbReference>
<keyword evidence="1" id="KW-0456">Lyase</keyword>
<evidence type="ECO:0000256" key="3">
    <source>
        <dbReference type="ARBA" id="ARBA00045299"/>
    </source>
</evidence>
<accession>A1RYB9</accession>
<dbReference type="OrthoDB" id="18062at2157"/>
<evidence type="ECO:0000256" key="4">
    <source>
        <dbReference type="ARBA" id="ARBA00046520"/>
    </source>
</evidence>
<dbReference type="PANTHER" id="PTHR36577">
    <property type="entry name" value="DUF521 DOMAIN PROTEIN (AFU_ORTHOLOGUE AFUA_6G00490)"/>
    <property type="match status" value="1"/>
</dbReference>
<evidence type="ECO:0000256" key="1">
    <source>
        <dbReference type="ARBA" id="ARBA00023239"/>
    </source>
</evidence>
<comment type="catalytic activity">
    <reaction evidence="2">
        <text>(R)-5-phosphomevalonate = (2E)-3-methyl-5-phosphooxypent-2-enoate + H2O</text>
        <dbReference type="Rhea" id="RHEA:78975"/>
        <dbReference type="ChEBI" id="CHEBI:15377"/>
        <dbReference type="ChEBI" id="CHEBI:58146"/>
        <dbReference type="ChEBI" id="CHEBI:229665"/>
        <dbReference type="EC" id="4.2.1.182"/>
    </reaction>
    <physiologicalReaction direction="left-to-right" evidence="2">
        <dbReference type="Rhea" id="RHEA:78976"/>
    </physiologicalReaction>
</comment>
<keyword evidence="8" id="KW-1185">Reference proteome</keyword>
<feature type="domain" description="Phosphomevalonate dehydratase small subunit-like" evidence="6">
    <location>
        <begin position="17"/>
        <end position="96"/>
    </location>
</feature>
<evidence type="ECO:0000313" key="7">
    <source>
        <dbReference type="EMBL" id="ABL78199.1"/>
    </source>
</evidence>
<comment type="function">
    <text evidence="3">Component of a hydro-lyase that catalyzes the dehydration of mevalonate 5-phosphate (MVA5P) to form trans-anhydromevalonate 5-phosphate (tAHMP). Involved in the archaeal mevalonate (MVA) pathway, which provides fundamental precursors for isoprenoid biosynthesis, such as isopentenyl diphosphate (IPP) and dimethylallyl diphosphate (DMAPP).</text>
</comment>
<dbReference type="CDD" id="cd01356">
    <property type="entry name" value="AcnX_swivel"/>
    <property type="match status" value="1"/>
</dbReference>
<dbReference type="EMBL" id="CP000505">
    <property type="protein sequence ID" value="ABL78199.1"/>
    <property type="molecule type" value="Genomic_DNA"/>
</dbReference>
<reference evidence="8" key="1">
    <citation type="journal article" date="2008" name="J. Bacteriol.">
        <title>Genome sequence of Thermofilum pendens reveals an exceptional loss of biosynthetic pathways without genome reduction.</title>
        <authorList>
            <person name="Anderson I."/>
            <person name="Rodriguez J."/>
            <person name="Susanti D."/>
            <person name="Porat I."/>
            <person name="Reich C."/>
            <person name="Ulrich L.E."/>
            <person name="Elkins J.G."/>
            <person name="Mavromatis K."/>
            <person name="Lykidis A."/>
            <person name="Kim E."/>
            <person name="Thompson L.S."/>
            <person name="Nolan M."/>
            <person name="Land M."/>
            <person name="Copeland A."/>
            <person name="Lapidus A."/>
            <person name="Lucas S."/>
            <person name="Detter C."/>
            <person name="Zhulin I.B."/>
            <person name="Olsen G.J."/>
            <person name="Whitman W."/>
            <person name="Mukhopadhyay B."/>
            <person name="Bristow J."/>
            <person name="Kyrpides N."/>
        </authorList>
    </citation>
    <scope>NUCLEOTIDE SEQUENCE [LARGE SCALE GENOMIC DNA]</scope>
    <source>
        <strain evidence="8">DSM 2475 / Hrk 5</strain>
    </source>
</reference>
<dbReference type="Pfam" id="PF01989">
    <property type="entry name" value="AcnX_swivel_put"/>
    <property type="match status" value="1"/>
</dbReference>
<dbReference type="PIRSF" id="PIRSF004966">
    <property type="entry name" value="UCP004966"/>
    <property type="match status" value="1"/>
</dbReference>
<dbReference type="EnsemblBacteria" id="ABL78199">
    <property type="protein sequence ID" value="ABL78199"/>
    <property type="gene ID" value="Tpen_0797"/>
</dbReference>
<dbReference type="Gene3D" id="3.50.30.10">
    <property type="entry name" value="Phosphohistidine domain"/>
    <property type="match status" value="1"/>
</dbReference>
<gene>
    <name evidence="7" type="ordered locus">Tpen_0797</name>
</gene>
<name>A1RYB9_THEPD</name>
<evidence type="ECO:0000256" key="5">
    <source>
        <dbReference type="ARBA" id="ARBA00047176"/>
    </source>
</evidence>
<dbReference type="Proteomes" id="UP000000641">
    <property type="component" value="Chromosome"/>
</dbReference>
<dbReference type="eggNOG" id="arCOG04279">
    <property type="taxonomic scope" value="Archaea"/>
</dbReference>